<dbReference type="WBParaSite" id="GPUH_0001495501-mRNA-1">
    <property type="protein sequence ID" value="GPUH_0001495501-mRNA-1"/>
    <property type="gene ID" value="GPUH_0001495501"/>
</dbReference>
<dbReference type="Pfam" id="PF26088">
    <property type="entry name" value="RRM_LARP4"/>
    <property type="match status" value="1"/>
</dbReference>
<name>A0A183E1U4_9BILA</name>
<dbReference type="PANTHER" id="PTHR22792:SF131">
    <property type="entry name" value="LA-RELATED PROTEIN LARP4B"/>
    <property type="match status" value="1"/>
</dbReference>
<dbReference type="GO" id="GO:0045727">
    <property type="term" value="P:positive regulation of translation"/>
    <property type="evidence" value="ECO:0007669"/>
    <property type="project" value="TreeGrafter"/>
</dbReference>
<protein>
    <submittedName>
        <fullName evidence="4">RRM domain-containing protein</fullName>
    </submittedName>
</protein>
<dbReference type="CDD" id="cd12430">
    <property type="entry name" value="RRM_LARP4_5_like"/>
    <property type="match status" value="1"/>
</dbReference>
<dbReference type="InterPro" id="IPR045180">
    <property type="entry name" value="La_dom_prot"/>
</dbReference>
<dbReference type="Proteomes" id="UP000271098">
    <property type="component" value="Unassembled WGS sequence"/>
</dbReference>
<organism evidence="4">
    <name type="scientific">Gongylonema pulchrum</name>
    <dbReference type="NCBI Taxonomy" id="637853"/>
    <lineage>
        <taxon>Eukaryota</taxon>
        <taxon>Metazoa</taxon>
        <taxon>Ecdysozoa</taxon>
        <taxon>Nematoda</taxon>
        <taxon>Chromadorea</taxon>
        <taxon>Rhabditida</taxon>
        <taxon>Spirurina</taxon>
        <taxon>Spiruromorpha</taxon>
        <taxon>Spiruroidea</taxon>
        <taxon>Gongylonematidae</taxon>
        <taxon>Gongylonema</taxon>
    </lineage>
</organism>
<evidence type="ECO:0000313" key="4">
    <source>
        <dbReference type="WBParaSite" id="GPUH_0001495501-mRNA-1"/>
    </source>
</evidence>
<dbReference type="SUPFAM" id="SSF54928">
    <property type="entry name" value="RNA-binding domain, RBD"/>
    <property type="match status" value="1"/>
</dbReference>
<dbReference type="EMBL" id="UYRT01081823">
    <property type="protein sequence ID" value="VDN25046.1"/>
    <property type="molecule type" value="Genomic_DNA"/>
</dbReference>
<reference evidence="2 3" key="2">
    <citation type="submission" date="2018-11" db="EMBL/GenBank/DDBJ databases">
        <authorList>
            <consortium name="Pathogen Informatics"/>
        </authorList>
    </citation>
    <scope>NUCLEOTIDE SEQUENCE [LARGE SCALE GENOMIC DNA]</scope>
</reference>
<feature type="domain" description="LARP4/4B RNA recognition motif" evidence="1">
    <location>
        <begin position="28"/>
        <end position="103"/>
    </location>
</feature>
<dbReference type="OrthoDB" id="10046764at2759"/>
<dbReference type="InterPro" id="IPR035979">
    <property type="entry name" value="RBD_domain_sf"/>
</dbReference>
<dbReference type="AlphaFoldDB" id="A0A183E1U4"/>
<dbReference type="GO" id="GO:0005829">
    <property type="term" value="C:cytosol"/>
    <property type="evidence" value="ECO:0007669"/>
    <property type="project" value="TreeGrafter"/>
</dbReference>
<proteinExistence type="predicted"/>
<reference evidence="4" key="1">
    <citation type="submission" date="2016-06" db="UniProtKB">
        <authorList>
            <consortium name="WormBaseParasite"/>
        </authorList>
    </citation>
    <scope>IDENTIFICATION</scope>
</reference>
<dbReference type="InterPro" id="IPR058699">
    <property type="entry name" value="RRM_LARP4/4B"/>
</dbReference>
<keyword evidence="3" id="KW-1185">Reference proteome</keyword>
<evidence type="ECO:0000313" key="3">
    <source>
        <dbReference type="Proteomes" id="UP000271098"/>
    </source>
</evidence>
<gene>
    <name evidence="2" type="ORF">GPUH_LOCUS14935</name>
</gene>
<dbReference type="PANTHER" id="PTHR22792">
    <property type="entry name" value="LUPUS LA PROTEIN-RELATED"/>
    <property type="match status" value="1"/>
</dbReference>
<evidence type="ECO:0000259" key="1">
    <source>
        <dbReference type="Pfam" id="PF26088"/>
    </source>
</evidence>
<accession>A0A183E1U4</accession>
<evidence type="ECO:0000313" key="2">
    <source>
        <dbReference type="EMBL" id="VDN25046.1"/>
    </source>
</evidence>
<dbReference type="GO" id="GO:0010494">
    <property type="term" value="C:cytoplasmic stress granule"/>
    <property type="evidence" value="ECO:0007669"/>
    <property type="project" value="TreeGrafter"/>
</dbReference>
<sequence>MTVYVFYVAESSHVQVDEKGERVRAVSKRCTIILREIPESTDEKEVASMFTGGPPYLSLQYGLNNSWYVTFESEEATQRAFLHLQNLGKTFNNKPICARIKTGGAPCSEPINVVPERSAPAVPSDAPADPVVLNPIPPPSVAASPSSSDSFDLGQILASYGYVPQATFKPGGATVVHISSAAVNMAPNRTFGQQRLRNSAPSATQQLSAPHFRGIFFCYIF</sequence>
<dbReference type="GO" id="GO:0003730">
    <property type="term" value="F:mRNA 3'-UTR binding"/>
    <property type="evidence" value="ECO:0007669"/>
    <property type="project" value="TreeGrafter"/>
</dbReference>